<evidence type="ECO:0000256" key="1">
    <source>
        <dbReference type="SAM" id="MobiDB-lite"/>
    </source>
</evidence>
<protein>
    <submittedName>
        <fullName evidence="2">Uncharacterized protein</fullName>
    </submittedName>
</protein>
<sequence>MERAIGIGGIGGRKARERCGSYGNVEEMLKRKREESGGGKSGEEEVIFRDSIKTPRSPVEEKERGE</sequence>
<name>A0AAV2MYT2_9HYME</name>
<evidence type="ECO:0000313" key="3">
    <source>
        <dbReference type="Proteomes" id="UP001497644"/>
    </source>
</evidence>
<dbReference type="EMBL" id="CAXIPU020000546">
    <property type="protein sequence ID" value="CAL1672402.1"/>
    <property type="molecule type" value="Genomic_DNA"/>
</dbReference>
<organism evidence="2 3">
    <name type="scientific">Lasius platythorax</name>
    <dbReference type="NCBI Taxonomy" id="488582"/>
    <lineage>
        <taxon>Eukaryota</taxon>
        <taxon>Metazoa</taxon>
        <taxon>Ecdysozoa</taxon>
        <taxon>Arthropoda</taxon>
        <taxon>Hexapoda</taxon>
        <taxon>Insecta</taxon>
        <taxon>Pterygota</taxon>
        <taxon>Neoptera</taxon>
        <taxon>Endopterygota</taxon>
        <taxon>Hymenoptera</taxon>
        <taxon>Apocrita</taxon>
        <taxon>Aculeata</taxon>
        <taxon>Formicoidea</taxon>
        <taxon>Formicidae</taxon>
        <taxon>Formicinae</taxon>
        <taxon>Lasius</taxon>
        <taxon>Lasius</taxon>
    </lineage>
</organism>
<feature type="region of interest" description="Disordered" evidence="1">
    <location>
        <begin position="30"/>
        <end position="66"/>
    </location>
</feature>
<dbReference type="Proteomes" id="UP001497644">
    <property type="component" value="Unassembled WGS sequence"/>
</dbReference>
<reference evidence="2" key="1">
    <citation type="submission" date="2024-04" db="EMBL/GenBank/DDBJ databases">
        <authorList>
            <consortium name="Molecular Ecology Group"/>
        </authorList>
    </citation>
    <scope>NUCLEOTIDE SEQUENCE</scope>
</reference>
<accession>A0AAV2MYT2</accession>
<evidence type="ECO:0000313" key="2">
    <source>
        <dbReference type="EMBL" id="CAL1672402.1"/>
    </source>
</evidence>
<gene>
    <name evidence="2" type="ORF">LPLAT_LOCUS7068</name>
</gene>
<proteinExistence type="predicted"/>
<comment type="caution">
    <text evidence="2">The sequence shown here is derived from an EMBL/GenBank/DDBJ whole genome shotgun (WGS) entry which is preliminary data.</text>
</comment>
<keyword evidence="3" id="KW-1185">Reference proteome</keyword>
<dbReference type="AlphaFoldDB" id="A0AAV2MYT2"/>